<feature type="domain" description="2TM" evidence="3">
    <location>
        <begin position="21"/>
        <end position="100"/>
    </location>
</feature>
<dbReference type="RefSeq" id="WP_252741069.1">
    <property type="nucleotide sequence ID" value="NZ_JAMXIB010000005.1"/>
</dbReference>
<feature type="transmembrane region" description="Helical" evidence="2">
    <location>
        <begin position="32"/>
        <end position="49"/>
    </location>
</feature>
<keyword evidence="2" id="KW-0812">Transmembrane</keyword>
<comment type="caution">
    <text evidence="4">The sequence shown here is derived from an EMBL/GenBank/DDBJ whole genome shotgun (WGS) entry which is preliminary data.</text>
</comment>
<protein>
    <submittedName>
        <fullName evidence="4">2TM domain-containing protein</fullName>
    </submittedName>
</protein>
<feature type="transmembrane region" description="Helical" evidence="2">
    <location>
        <begin position="61"/>
        <end position="83"/>
    </location>
</feature>
<dbReference type="EMBL" id="JAMXIB010000005">
    <property type="protein sequence ID" value="MCO5724691.1"/>
    <property type="molecule type" value="Genomic_DNA"/>
</dbReference>
<dbReference type="Pfam" id="PF13239">
    <property type="entry name" value="2TM"/>
    <property type="match status" value="1"/>
</dbReference>
<feature type="region of interest" description="Disordered" evidence="1">
    <location>
        <begin position="113"/>
        <end position="134"/>
    </location>
</feature>
<evidence type="ECO:0000313" key="5">
    <source>
        <dbReference type="Proteomes" id="UP001206312"/>
    </source>
</evidence>
<organism evidence="4 5">
    <name type="scientific">Robiginitalea marina</name>
    <dbReference type="NCBI Taxonomy" id="2954105"/>
    <lineage>
        <taxon>Bacteria</taxon>
        <taxon>Pseudomonadati</taxon>
        <taxon>Bacteroidota</taxon>
        <taxon>Flavobacteriia</taxon>
        <taxon>Flavobacteriales</taxon>
        <taxon>Flavobacteriaceae</taxon>
        <taxon>Robiginitalea</taxon>
    </lineage>
</organism>
<name>A0ABT1AXQ8_9FLAO</name>
<keyword evidence="5" id="KW-1185">Reference proteome</keyword>
<proteinExistence type="predicted"/>
<evidence type="ECO:0000259" key="3">
    <source>
        <dbReference type="Pfam" id="PF13239"/>
    </source>
</evidence>
<keyword evidence="2" id="KW-1133">Transmembrane helix</keyword>
<gene>
    <name evidence="4" type="ORF">NG653_07465</name>
</gene>
<evidence type="ECO:0000313" key="4">
    <source>
        <dbReference type="EMBL" id="MCO5724691.1"/>
    </source>
</evidence>
<keyword evidence="2" id="KW-0472">Membrane</keyword>
<dbReference type="Proteomes" id="UP001206312">
    <property type="component" value="Unassembled WGS sequence"/>
</dbReference>
<sequence length="134" mass="16183">MRFRQKKDPVLNPEQHELLEYAQLRIRQKKRLYRHFVVFLIGGLFLLVINKILKVGATHDWYLWAITAWGFFFVVHLAQVYLIDPFMGKKWERAQREKLLKKQQEKIRKLEAEIARDHPLPQPPEPQKNEPTKE</sequence>
<evidence type="ECO:0000256" key="2">
    <source>
        <dbReference type="SAM" id="Phobius"/>
    </source>
</evidence>
<evidence type="ECO:0000256" key="1">
    <source>
        <dbReference type="SAM" id="MobiDB-lite"/>
    </source>
</evidence>
<accession>A0ABT1AXQ8</accession>
<reference evidence="4 5" key="1">
    <citation type="submission" date="2022-06" db="EMBL/GenBank/DDBJ databases">
        <authorList>
            <person name="Xuan X."/>
        </authorList>
    </citation>
    <scope>NUCLEOTIDE SEQUENCE [LARGE SCALE GENOMIC DNA]</scope>
    <source>
        <strain evidence="4 5">2V75</strain>
    </source>
</reference>
<dbReference type="InterPro" id="IPR025698">
    <property type="entry name" value="2TM_dom"/>
</dbReference>